<feature type="transmembrane region" description="Helical" evidence="1">
    <location>
        <begin position="164"/>
        <end position="186"/>
    </location>
</feature>
<feature type="transmembrane region" description="Helical" evidence="1">
    <location>
        <begin position="218"/>
        <end position="239"/>
    </location>
</feature>
<dbReference type="RefSeq" id="WP_247375358.1">
    <property type="nucleotide sequence ID" value="NZ_JALLGV010000001.1"/>
</dbReference>
<evidence type="ECO:0000259" key="2">
    <source>
        <dbReference type="Pfam" id="PF02517"/>
    </source>
</evidence>
<proteinExistence type="predicted"/>
<comment type="caution">
    <text evidence="3">The sequence shown here is derived from an EMBL/GenBank/DDBJ whole genome shotgun (WGS) entry which is preliminary data.</text>
</comment>
<feature type="transmembrane region" description="Helical" evidence="1">
    <location>
        <begin position="132"/>
        <end position="152"/>
    </location>
</feature>
<feature type="transmembrane region" description="Helical" evidence="1">
    <location>
        <begin position="90"/>
        <end position="112"/>
    </location>
</feature>
<organism evidence="3 4">
    <name type="scientific">Halorientalis brevis</name>
    <dbReference type="NCBI Taxonomy" id="1126241"/>
    <lineage>
        <taxon>Archaea</taxon>
        <taxon>Methanobacteriati</taxon>
        <taxon>Methanobacteriota</taxon>
        <taxon>Stenosarchaea group</taxon>
        <taxon>Halobacteria</taxon>
        <taxon>Halobacteriales</taxon>
        <taxon>Haloarculaceae</taxon>
        <taxon>Halorientalis</taxon>
    </lineage>
</organism>
<dbReference type="EC" id="3.4.-.-" evidence="3"/>
<protein>
    <submittedName>
        <fullName evidence="3">CPBP family intramembrane glutamic endopeptidase</fullName>
        <ecNumber evidence="3">3.4.-.-</ecNumber>
    </submittedName>
</protein>
<sequence>MAETASRSKLGATLVTSGVAVAGSILSILTAVPVVLVLQPGSDLSASPAGFAALFVASYVGYALAGVAYLAWSDRGFGYLDVEIPDVRDLLYVVVGIVGVFAAVIALGVLISLLDTPSTPHNLFEPGMNPQILLVLIPLVLFVNAPVEELVFRNVVQKRLAESFSTPSAVVLASVIFGVVHLPSYYNPDLRATAVSLGLVTVASLVFGAVYAKTDNVVVPSVVHGVYNAVQIGLFYLFVSADQTLTAGLVPSL</sequence>
<dbReference type="PANTHER" id="PTHR36435">
    <property type="entry name" value="SLR1288 PROTEIN"/>
    <property type="match status" value="1"/>
</dbReference>
<feature type="transmembrane region" description="Helical" evidence="1">
    <location>
        <begin position="50"/>
        <end position="70"/>
    </location>
</feature>
<gene>
    <name evidence="3" type="ORF">ACFR9U_08645</name>
</gene>
<dbReference type="Pfam" id="PF02517">
    <property type="entry name" value="Rce1-like"/>
    <property type="match status" value="1"/>
</dbReference>
<dbReference type="GO" id="GO:0004175">
    <property type="term" value="F:endopeptidase activity"/>
    <property type="evidence" value="ECO:0007669"/>
    <property type="project" value="UniProtKB-ARBA"/>
</dbReference>
<accession>A0ABD6C9N6</accession>
<dbReference type="Proteomes" id="UP001597119">
    <property type="component" value="Unassembled WGS sequence"/>
</dbReference>
<dbReference type="InterPro" id="IPR003675">
    <property type="entry name" value="Rce1/LyrA-like_dom"/>
</dbReference>
<name>A0ABD6C9N6_9EURY</name>
<dbReference type="InterPro" id="IPR052710">
    <property type="entry name" value="CAAX_protease"/>
</dbReference>
<dbReference type="GO" id="GO:0080120">
    <property type="term" value="P:CAAX-box protein maturation"/>
    <property type="evidence" value="ECO:0007669"/>
    <property type="project" value="UniProtKB-ARBA"/>
</dbReference>
<dbReference type="EMBL" id="JBHUDJ010000003">
    <property type="protein sequence ID" value="MFD1587051.1"/>
    <property type="molecule type" value="Genomic_DNA"/>
</dbReference>
<keyword evidence="3" id="KW-0378">Hydrolase</keyword>
<keyword evidence="1" id="KW-1133">Transmembrane helix</keyword>
<feature type="transmembrane region" description="Helical" evidence="1">
    <location>
        <begin position="192"/>
        <end position="211"/>
    </location>
</feature>
<dbReference type="AlphaFoldDB" id="A0ABD6C9N6"/>
<keyword evidence="1" id="KW-0812">Transmembrane</keyword>
<keyword evidence="4" id="KW-1185">Reference proteome</keyword>
<feature type="domain" description="CAAX prenyl protease 2/Lysostaphin resistance protein A-like" evidence="2">
    <location>
        <begin position="132"/>
        <end position="230"/>
    </location>
</feature>
<evidence type="ECO:0000313" key="3">
    <source>
        <dbReference type="EMBL" id="MFD1587051.1"/>
    </source>
</evidence>
<reference evidence="3 4" key="1">
    <citation type="journal article" date="2019" name="Int. J. Syst. Evol. Microbiol.">
        <title>The Global Catalogue of Microorganisms (GCM) 10K type strain sequencing project: providing services to taxonomists for standard genome sequencing and annotation.</title>
        <authorList>
            <consortium name="The Broad Institute Genomics Platform"/>
            <consortium name="The Broad Institute Genome Sequencing Center for Infectious Disease"/>
            <person name="Wu L."/>
            <person name="Ma J."/>
        </authorList>
    </citation>
    <scope>NUCLEOTIDE SEQUENCE [LARGE SCALE GENOMIC DNA]</scope>
    <source>
        <strain evidence="3 4">CGMCC 1.12125</strain>
    </source>
</reference>
<keyword evidence="1" id="KW-0472">Membrane</keyword>
<dbReference type="PANTHER" id="PTHR36435:SF1">
    <property type="entry name" value="CAAX AMINO TERMINAL PROTEASE FAMILY PROTEIN"/>
    <property type="match status" value="1"/>
</dbReference>
<feature type="transmembrane region" description="Helical" evidence="1">
    <location>
        <begin position="12"/>
        <end position="38"/>
    </location>
</feature>
<evidence type="ECO:0000256" key="1">
    <source>
        <dbReference type="SAM" id="Phobius"/>
    </source>
</evidence>
<evidence type="ECO:0000313" key="4">
    <source>
        <dbReference type="Proteomes" id="UP001597119"/>
    </source>
</evidence>